<dbReference type="InterPro" id="IPR035965">
    <property type="entry name" value="PAS-like_dom_sf"/>
</dbReference>
<evidence type="ECO:0000259" key="7">
    <source>
        <dbReference type="PROSITE" id="PS50112"/>
    </source>
</evidence>
<dbReference type="GO" id="GO:0000155">
    <property type="term" value="F:phosphorelay sensor kinase activity"/>
    <property type="evidence" value="ECO:0007669"/>
    <property type="project" value="InterPro"/>
</dbReference>
<sequence length="645" mass="71770">MQTMHTVLIIDDEPRFSTSLEVLLKAEGYQVHVAYSGESAFHLLRQHAFSAALVDINLPDISGNLIASRIGKEHPETAVIILTGNATVDSAVESLRQGVYDYLRKPCAPDRLLQTLARGIQHKRLTMDLHNSEKRFRQLAQATWEGIIIYDRGTLLQTNSQLCKMFGYAETELLGKQIFDVLLDRNTIRALEFPADPETIGPFEARGVKKDGTTFPVEFRVKHIDYQGRQVQVAAIRDVTDSEIALKQKTSLMEKLADAQRMESLGLMASSVAHDLNNILAGIVTYPELLLMDLGEEFKYREELLMIREAGKRAAAVVNDLLTVARGATCKKEVQNVNDLITGYLNSVEFREISQRYPQIKVTPYLESALHNISCSTMHLTKSIMNLVNNAAEAIQARGQIILATKNVQLTAPHHGYETIEPGEYVMISVEDDGPGISPQDMRQIFSPFYSKKVMGRSGTGLGLAVVWNTIHDHGGFIDVISSTTGSTFSLYFPVSKFGAYKPTQPTPVISQYQGNGERVLVVDDQKSQREIASRLLSRLGYQPLTVPSGEEAVEYIKKTPVDLVILDMLMDPGINGCETYEQILRHVPGQKAIITSGYSNAEEINRAMNLGISQFVKKPYSLYELAQALKTEMAPPHSSMYSQK</sequence>
<dbReference type="SUPFAM" id="SSF55785">
    <property type="entry name" value="PYP-like sensor domain (PAS domain)"/>
    <property type="match status" value="1"/>
</dbReference>
<dbReference type="Pfam" id="PF00512">
    <property type="entry name" value="HisKA"/>
    <property type="match status" value="1"/>
</dbReference>
<dbReference type="InterPro" id="IPR003594">
    <property type="entry name" value="HATPase_dom"/>
</dbReference>
<dbReference type="InterPro" id="IPR003661">
    <property type="entry name" value="HisK_dim/P_dom"/>
</dbReference>
<dbReference type="Gene3D" id="3.40.50.2300">
    <property type="match status" value="2"/>
</dbReference>
<dbReference type="NCBIfam" id="TIGR00229">
    <property type="entry name" value="sensory_box"/>
    <property type="match status" value="1"/>
</dbReference>
<dbReference type="SMART" id="SM00448">
    <property type="entry name" value="REC"/>
    <property type="match status" value="2"/>
</dbReference>
<dbReference type="Proteomes" id="UP000006365">
    <property type="component" value="Chromosome"/>
</dbReference>
<dbReference type="InterPro" id="IPR036097">
    <property type="entry name" value="HisK_dim/P_sf"/>
</dbReference>
<dbReference type="PROSITE" id="PS50110">
    <property type="entry name" value="RESPONSE_REGULATORY"/>
    <property type="match status" value="2"/>
</dbReference>
<feature type="domain" description="Histidine kinase" evidence="5">
    <location>
        <begin position="271"/>
        <end position="497"/>
    </location>
</feature>
<dbReference type="PROSITE" id="PS50112">
    <property type="entry name" value="PAS"/>
    <property type="match status" value="1"/>
</dbReference>
<dbReference type="CDD" id="cd00082">
    <property type="entry name" value="HisKA"/>
    <property type="match status" value="1"/>
</dbReference>
<evidence type="ECO:0000259" key="6">
    <source>
        <dbReference type="PROSITE" id="PS50110"/>
    </source>
</evidence>
<dbReference type="EC" id="2.7.13.3" evidence="2"/>
<comment type="catalytic activity">
    <reaction evidence="1">
        <text>ATP + protein L-histidine = ADP + protein N-phospho-L-histidine.</text>
        <dbReference type="EC" id="2.7.13.3"/>
    </reaction>
</comment>
<evidence type="ECO:0000256" key="2">
    <source>
        <dbReference type="ARBA" id="ARBA00012438"/>
    </source>
</evidence>
<dbReference type="SUPFAM" id="SSF52172">
    <property type="entry name" value="CheY-like"/>
    <property type="match status" value="2"/>
</dbReference>
<proteinExistence type="predicted"/>
<dbReference type="CDD" id="cd00156">
    <property type="entry name" value="REC"/>
    <property type="match status" value="1"/>
</dbReference>
<evidence type="ECO:0000259" key="5">
    <source>
        <dbReference type="PROSITE" id="PS50109"/>
    </source>
</evidence>
<dbReference type="KEGG" id="dpr:Despr_2494"/>
<dbReference type="InterPro" id="IPR005467">
    <property type="entry name" value="His_kinase_dom"/>
</dbReference>
<organism evidence="8 9">
    <name type="scientific">Desulfobulbus propionicus (strain ATCC 33891 / DSM 2032 / VKM B-1956 / 1pr3)</name>
    <dbReference type="NCBI Taxonomy" id="577650"/>
    <lineage>
        <taxon>Bacteria</taxon>
        <taxon>Pseudomonadati</taxon>
        <taxon>Thermodesulfobacteriota</taxon>
        <taxon>Desulfobulbia</taxon>
        <taxon>Desulfobulbales</taxon>
        <taxon>Desulfobulbaceae</taxon>
        <taxon>Desulfobulbus</taxon>
    </lineage>
</organism>
<evidence type="ECO:0000313" key="8">
    <source>
        <dbReference type="EMBL" id="ADW18632.1"/>
    </source>
</evidence>
<evidence type="ECO:0000256" key="4">
    <source>
        <dbReference type="PROSITE-ProRule" id="PRU00169"/>
    </source>
</evidence>
<dbReference type="Gene3D" id="1.10.287.130">
    <property type="match status" value="1"/>
</dbReference>
<dbReference type="AlphaFoldDB" id="A0A7U3YNH9"/>
<dbReference type="PRINTS" id="PR00344">
    <property type="entry name" value="BCTRLSENSOR"/>
</dbReference>
<keyword evidence="3 4" id="KW-0597">Phosphoprotein</keyword>
<feature type="domain" description="Response regulatory" evidence="6">
    <location>
        <begin position="519"/>
        <end position="634"/>
    </location>
</feature>
<feature type="modified residue" description="4-aspartylphosphate" evidence="4">
    <location>
        <position position="55"/>
    </location>
</feature>
<protein>
    <recommendedName>
        <fullName evidence="2">histidine kinase</fullName>
        <ecNumber evidence="2">2.7.13.3</ecNumber>
    </recommendedName>
</protein>
<keyword evidence="8" id="KW-0808">Transferase</keyword>
<dbReference type="CDD" id="cd00130">
    <property type="entry name" value="PAS"/>
    <property type="match status" value="1"/>
</dbReference>
<dbReference type="SMART" id="SM00091">
    <property type="entry name" value="PAS"/>
    <property type="match status" value="1"/>
</dbReference>
<dbReference type="PROSITE" id="PS50109">
    <property type="entry name" value="HIS_KIN"/>
    <property type="match status" value="1"/>
</dbReference>
<dbReference type="Pfam" id="PF13426">
    <property type="entry name" value="PAS_9"/>
    <property type="match status" value="1"/>
</dbReference>
<dbReference type="InterPro" id="IPR036890">
    <property type="entry name" value="HATPase_C_sf"/>
</dbReference>
<dbReference type="Gene3D" id="3.30.450.20">
    <property type="entry name" value="PAS domain"/>
    <property type="match status" value="1"/>
</dbReference>
<evidence type="ECO:0000313" key="9">
    <source>
        <dbReference type="Proteomes" id="UP000006365"/>
    </source>
</evidence>
<evidence type="ECO:0000256" key="3">
    <source>
        <dbReference type="ARBA" id="ARBA00022553"/>
    </source>
</evidence>
<dbReference type="InterPro" id="IPR001789">
    <property type="entry name" value="Sig_transdc_resp-reg_receiver"/>
</dbReference>
<dbReference type="Pfam" id="PF02518">
    <property type="entry name" value="HATPase_c"/>
    <property type="match status" value="1"/>
</dbReference>
<dbReference type="SMART" id="SM00387">
    <property type="entry name" value="HATPase_c"/>
    <property type="match status" value="1"/>
</dbReference>
<evidence type="ECO:0000256" key="1">
    <source>
        <dbReference type="ARBA" id="ARBA00000085"/>
    </source>
</evidence>
<keyword evidence="8" id="KW-0418">Kinase</keyword>
<accession>A0A7U3YNH9</accession>
<dbReference type="EMBL" id="CP002364">
    <property type="protein sequence ID" value="ADW18632.1"/>
    <property type="molecule type" value="Genomic_DNA"/>
</dbReference>
<dbReference type="Gene3D" id="3.30.565.10">
    <property type="entry name" value="Histidine kinase-like ATPase, C-terminal domain"/>
    <property type="match status" value="1"/>
</dbReference>
<dbReference type="PANTHER" id="PTHR43547">
    <property type="entry name" value="TWO-COMPONENT HISTIDINE KINASE"/>
    <property type="match status" value="1"/>
</dbReference>
<dbReference type="SMART" id="SM00388">
    <property type="entry name" value="HisKA"/>
    <property type="match status" value="1"/>
</dbReference>
<dbReference type="InterPro" id="IPR004358">
    <property type="entry name" value="Sig_transdc_His_kin-like_C"/>
</dbReference>
<reference evidence="8 9" key="1">
    <citation type="journal article" date="2011" name="Stand. Genomic Sci.">
        <title>Complete genome sequence of Desulfobulbus propionicus type strain (1pr3).</title>
        <authorList>
            <person name="Pagani I."/>
            <person name="Lapidus A."/>
            <person name="Nolan M."/>
            <person name="Lucas S."/>
            <person name="Hammon N."/>
            <person name="Deshpande S."/>
            <person name="Cheng J.F."/>
            <person name="Chertkov O."/>
            <person name="Davenport K."/>
            <person name="Tapia R."/>
            <person name="Han C."/>
            <person name="Goodwin L."/>
            <person name="Pitluck S."/>
            <person name="Liolios K."/>
            <person name="Mavromatis K."/>
            <person name="Ivanova N."/>
            <person name="Mikhailova N."/>
            <person name="Pati A."/>
            <person name="Chen A."/>
            <person name="Palaniappan K."/>
            <person name="Land M."/>
            <person name="Hauser L."/>
            <person name="Chang Y.J."/>
            <person name="Jeffries C.D."/>
            <person name="Detter J.C."/>
            <person name="Brambilla E."/>
            <person name="Kannan K.P."/>
            <person name="Djao O.D."/>
            <person name="Rohde M."/>
            <person name="Pukall R."/>
            <person name="Spring S."/>
            <person name="Goker M."/>
            <person name="Sikorski J."/>
            <person name="Woyke T."/>
            <person name="Bristow J."/>
            <person name="Eisen J.A."/>
            <person name="Markowitz V."/>
            <person name="Hugenholtz P."/>
            <person name="Kyrpides N.C."/>
            <person name="Klenk H.P."/>
        </authorList>
    </citation>
    <scope>NUCLEOTIDE SEQUENCE [LARGE SCALE GENOMIC DNA]</scope>
    <source>
        <strain evidence="9">ATCC 33891 / DSM 2032 / 1pr3</strain>
    </source>
</reference>
<feature type="domain" description="Response regulatory" evidence="6">
    <location>
        <begin position="6"/>
        <end position="120"/>
    </location>
</feature>
<dbReference type="SUPFAM" id="SSF55874">
    <property type="entry name" value="ATPase domain of HSP90 chaperone/DNA topoisomerase II/histidine kinase"/>
    <property type="match status" value="1"/>
</dbReference>
<gene>
    <name evidence="8" type="ordered locus">Despr_2494</name>
</gene>
<dbReference type="SUPFAM" id="SSF47384">
    <property type="entry name" value="Homodimeric domain of signal transducing histidine kinase"/>
    <property type="match status" value="1"/>
</dbReference>
<dbReference type="Pfam" id="PF00072">
    <property type="entry name" value="Response_reg"/>
    <property type="match status" value="2"/>
</dbReference>
<name>A0A7U3YNH9_DESPD</name>
<dbReference type="InterPro" id="IPR000014">
    <property type="entry name" value="PAS"/>
</dbReference>
<feature type="domain" description="PAS" evidence="7">
    <location>
        <begin position="132"/>
        <end position="182"/>
    </location>
</feature>
<keyword evidence="9" id="KW-1185">Reference proteome</keyword>
<dbReference type="PANTHER" id="PTHR43547:SF2">
    <property type="entry name" value="HYBRID SIGNAL TRANSDUCTION HISTIDINE KINASE C"/>
    <property type="match status" value="1"/>
</dbReference>
<dbReference type="InterPro" id="IPR011006">
    <property type="entry name" value="CheY-like_superfamily"/>
</dbReference>
<feature type="modified residue" description="4-aspartylphosphate" evidence="4">
    <location>
        <position position="568"/>
    </location>
</feature>